<feature type="coiled-coil region" evidence="2">
    <location>
        <begin position="3"/>
        <end position="48"/>
    </location>
</feature>
<evidence type="ECO:0000256" key="2">
    <source>
        <dbReference type="SAM" id="Coils"/>
    </source>
</evidence>
<comment type="caution">
    <text evidence="4">The sequence shown here is derived from an EMBL/GenBank/DDBJ whole genome shotgun (WGS) entry which is preliminary data.</text>
</comment>
<evidence type="ECO:0000313" key="5">
    <source>
        <dbReference type="Proteomes" id="UP000271320"/>
    </source>
</evidence>
<dbReference type="Proteomes" id="UP000271320">
    <property type="component" value="Unassembled WGS sequence"/>
</dbReference>
<dbReference type="NCBIfam" id="TIGR01554">
    <property type="entry name" value="major_cap_HK97"/>
    <property type="match status" value="1"/>
</dbReference>
<dbReference type="Gene3D" id="3.30.2320.10">
    <property type="entry name" value="hypothetical protein PF0899 domain"/>
    <property type="match status" value="1"/>
</dbReference>
<evidence type="ECO:0000259" key="3">
    <source>
        <dbReference type="Pfam" id="PF05065"/>
    </source>
</evidence>
<dbReference type="RefSeq" id="WP_057073633.1">
    <property type="nucleotide sequence ID" value="NZ_BKDB01000010.1"/>
</dbReference>
<dbReference type="AlphaFoldDB" id="A0A429KW01"/>
<dbReference type="SUPFAM" id="SSF56563">
    <property type="entry name" value="Major capsid protein gp5"/>
    <property type="match status" value="1"/>
</dbReference>
<accession>A0A429KW01</accession>
<sequence length="392" mass="43319">MTDKTIEQEYKQVQADLKQVTDQVKQYAENVEKQVKQFGEANTETKQKADEALSKFNDLSASFKEIEQKLDRPAGGGGDEPAKSVGQQVIDSDAYQSMDKSSRTSMRVRMPRQAITTATGPNVTPDNQGIVSPLLRRMTIRDLLAPGQTNSNSIEYTKETGFTNNAAPVAETNPKPYSEITFDNVTANVRTIAHLFKASRQILEDAPALQSYIDARARYGLQLVEEQQLLFGNGTGQNLLGIVPQATTFNEDLIKITNATPIDRIRYALLQAVLAEFPSTGIVLNPIDWADIQLTKDNEGRYIIGNPVNGNANTLWNLPTVETQAMTSGQFLTGAFSLAAQIFDRMDIEVLLSTENDKDFENNMVSIRAEERLALAVYRPESFVSGSIRKAA</sequence>
<name>A0A429KW01_ACIPI</name>
<proteinExistence type="predicted"/>
<feature type="domain" description="Phage capsid-like C-terminal" evidence="3">
    <location>
        <begin position="128"/>
        <end position="386"/>
    </location>
</feature>
<comment type="subcellular location">
    <subcellularLocation>
        <location evidence="1">Virion</location>
    </subcellularLocation>
</comment>
<dbReference type="Pfam" id="PF05065">
    <property type="entry name" value="Phage_capsid"/>
    <property type="match status" value="1"/>
</dbReference>
<evidence type="ECO:0000313" key="4">
    <source>
        <dbReference type="EMBL" id="RSO57881.1"/>
    </source>
</evidence>
<dbReference type="InterPro" id="IPR054612">
    <property type="entry name" value="Phage_capsid-like_C"/>
</dbReference>
<organism evidence="4 5">
    <name type="scientific">Acinetobacter pittii</name>
    <name type="common">Acinetobacter genomosp. 3</name>
    <dbReference type="NCBI Taxonomy" id="48296"/>
    <lineage>
        <taxon>Bacteria</taxon>
        <taxon>Pseudomonadati</taxon>
        <taxon>Pseudomonadota</taxon>
        <taxon>Gammaproteobacteria</taxon>
        <taxon>Moraxellales</taxon>
        <taxon>Moraxellaceae</taxon>
        <taxon>Acinetobacter</taxon>
        <taxon>Acinetobacter calcoaceticus/baumannii complex</taxon>
    </lineage>
</organism>
<dbReference type="EMBL" id="RFEW01000012">
    <property type="protein sequence ID" value="RSO57881.1"/>
    <property type="molecule type" value="Genomic_DNA"/>
</dbReference>
<reference evidence="4 5" key="1">
    <citation type="submission" date="2018-10" db="EMBL/GenBank/DDBJ databases">
        <title>GWAS and RNA-Seq identify cryptic mechanisms of antimicrobial resistance in Acinetobacter baumannii.</title>
        <authorList>
            <person name="Sahl J.W."/>
        </authorList>
    </citation>
    <scope>NUCLEOTIDE SEQUENCE [LARGE SCALE GENOMIC DNA]</scope>
    <source>
        <strain evidence="4 5">TG41884</strain>
    </source>
</reference>
<keyword evidence="2" id="KW-0175">Coiled coil</keyword>
<evidence type="ECO:0000256" key="1">
    <source>
        <dbReference type="ARBA" id="ARBA00004328"/>
    </source>
</evidence>
<protein>
    <submittedName>
        <fullName evidence="4">Phage major capsid protein</fullName>
    </submittedName>
</protein>
<dbReference type="InterPro" id="IPR024455">
    <property type="entry name" value="Phage_capsid"/>
</dbReference>
<dbReference type="Gene3D" id="3.30.2400.10">
    <property type="entry name" value="Major capsid protein gp5"/>
    <property type="match status" value="1"/>
</dbReference>
<gene>
    <name evidence="4" type="ORF">EA752_14785</name>
</gene>